<dbReference type="Proteomes" id="UP000652761">
    <property type="component" value="Unassembled WGS sequence"/>
</dbReference>
<evidence type="ECO:0000256" key="1">
    <source>
        <dbReference type="SAM" id="MobiDB-lite"/>
    </source>
</evidence>
<evidence type="ECO:0000256" key="2">
    <source>
        <dbReference type="SAM" id="Phobius"/>
    </source>
</evidence>
<protein>
    <submittedName>
        <fullName evidence="3">Uncharacterized protein</fullName>
    </submittedName>
</protein>
<reference evidence="3" key="1">
    <citation type="submission" date="2017-07" db="EMBL/GenBank/DDBJ databases">
        <title>Taro Niue Genome Assembly and Annotation.</title>
        <authorList>
            <person name="Atibalentja N."/>
            <person name="Keating K."/>
            <person name="Fields C.J."/>
        </authorList>
    </citation>
    <scope>NUCLEOTIDE SEQUENCE</scope>
    <source>
        <strain evidence="3">Niue_2</strain>
        <tissue evidence="3">Leaf</tissue>
    </source>
</reference>
<keyword evidence="2" id="KW-0812">Transmembrane</keyword>
<sequence>MPRGGPTGTGEPRHDKEIVEEDGTKHLSAPVLSNGVAPEATIPVETLEARMEKERTRVDAAVQKFREEDKELPCIWRVHPSIRQQESEDYEPKLVAIGPLHRDNKSLHPMEDVKWSYLNNLLSRSKGNKLSDYIDVIRECEPLARKQYAEEIKPADPHEFVMMLVLDGCFIIEYFLKRFFEETEETAHLAGVSWGFSHLRRDLMLLENQIPFFVLVKLFQKSQVPLEKPLTLEGITLQFLGVDPEKIKPIKLDEVRHLLHLRHIYLDPTKVIPDMPGRCTLVQVACYPFKMAYILITAILFGLLYILLVHKLPKCCLPTDQEEQAESPRNIPCATELHKSGIRFRKRKPVTASYLNVTFAEGILEIPFLLVQESTSSELRNVIALEQCRPDVGNHFTSYAIFMDNIINTAADVAILRKRGIIESKLGCDDEVAKMFNKLCKGTHLDYKNHYNADLFKQVKKYSEVPHHKWRASLKTTHLKSPWSTLSFIAGILVFGLVITQAYFNISRRRK</sequence>
<dbReference type="PANTHER" id="PTHR31170">
    <property type="entry name" value="BNAC04G53230D PROTEIN"/>
    <property type="match status" value="1"/>
</dbReference>
<accession>A0A843VT23</accession>
<gene>
    <name evidence="3" type="ORF">Taro_032592</name>
</gene>
<feature type="transmembrane region" description="Helical" evidence="2">
    <location>
        <begin position="353"/>
        <end position="371"/>
    </location>
</feature>
<feature type="region of interest" description="Disordered" evidence="1">
    <location>
        <begin position="1"/>
        <end position="37"/>
    </location>
</feature>
<keyword evidence="2" id="KW-0472">Membrane</keyword>
<dbReference type="PANTHER" id="PTHR31170:SF25">
    <property type="entry name" value="BNAA09G04570D PROTEIN"/>
    <property type="match status" value="1"/>
</dbReference>
<dbReference type="InterPro" id="IPR004158">
    <property type="entry name" value="DUF247_pln"/>
</dbReference>
<evidence type="ECO:0000313" key="4">
    <source>
        <dbReference type="Proteomes" id="UP000652761"/>
    </source>
</evidence>
<name>A0A843VT23_COLES</name>
<dbReference type="AlphaFoldDB" id="A0A843VT23"/>
<dbReference type="Pfam" id="PF03140">
    <property type="entry name" value="DUF247"/>
    <property type="match status" value="1"/>
</dbReference>
<proteinExistence type="predicted"/>
<dbReference type="OrthoDB" id="1589813at2759"/>
<organism evidence="3 4">
    <name type="scientific">Colocasia esculenta</name>
    <name type="common">Wild taro</name>
    <name type="synonym">Arum esculentum</name>
    <dbReference type="NCBI Taxonomy" id="4460"/>
    <lineage>
        <taxon>Eukaryota</taxon>
        <taxon>Viridiplantae</taxon>
        <taxon>Streptophyta</taxon>
        <taxon>Embryophyta</taxon>
        <taxon>Tracheophyta</taxon>
        <taxon>Spermatophyta</taxon>
        <taxon>Magnoliopsida</taxon>
        <taxon>Liliopsida</taxon>
        <taxon>Araceae</taxon>
        <taxon>Aroideae</taxon>
        <taxon>Colocasieae</taxon>
        <taxon>Colocasia</taxon>
    </lineage>
</organism>
<feature type="compositionally biased region" description="Basic and acidic residues" evidence="1">
    <location>
        <begin position="11"/>
        <end position="25"/>
    </location>
</feature>
<dbReference type="EMBL" id="NMUH01002422">
    <property type="protein sequence ID" value="MQL99868.1"/>
    <property type="molecule type" value="Genomic_DNA"/>
</dbReference>
<feature type="transmembrane region" description="Helical" evidence="2">
    <location>
        <begin position="483"/>
        <end position="504"/>
    </location>
</feature>
<feature type="transmembrane region" description="Helical" evidence="2">
    <location>
        <begin position="291"/>
        <end position="309"/>
    </location>
</feature>
<comment type="caution">
    <text evidence="3">The sequence shown here is derived from an EMBL/GenBank/DDBJ whole genome shotgun (WGS) entry which is preliminary data.</text>
</comment>
<keyword evidence="2" id="KW-1133">Transmembrane helix</keyword>
<evidence type="ECO:0000313" key="3">
    <source>
        <dbReference type="EMBL" id="MQL99868.1"/>
    </source>
</evidence>
<keyword evidence="4" id="KW-1185">Reference proteome</keyword>